<dbReference type="PROSITE" id="PS50109">
    <property type="entry name" value="HIS_KIN"/>
    <property type="match status" value="1"/>
</dbReference>
<evidence type="ECO:0000313" key="4">
    <source>
        <dbReference type="EMBL" id="KKK84817.1"/>
    </source>
</evidence>
<dbReference type="InterPro" id="IPR036890">
    <property type="entry name" value="HATPase_C_sf"/>
</dbReference>
<feature type="domain" description="Response regulatory" evidence="3">
    <location>
        <begin position="96"/>
        <end position="213"/>
    </location>
</feature>
<dbReference type="PROSITE" id="PS50110">
    <property type="entry name" value="RESPONSE_REGULATORY"/>
    <property type="match status" value="1"/>
</dbReference>
<dbReference type="InterPro" id="IPR011006">
    <property type="entry name" value="CheY-like_superfamily"/>
</dbReference>
<proteinExistence type="predicted"/>
<dbReference type="InterPro" id="IPR001789">
    <property type="entry name" value="Sig_transdc_resp-reg_receiver"/>
</dbReference>
<dbReference type="PANTHER" id="PTHR43547:SF2">
    <property type="entry name" value="HYBRID SIGNAL TRANSDUCTION HISTIDINE KINASE C"/>
    <property type="match status" value="1"/>
</dbReference>
<evidence type="ECO:0000256" key="1">
    <source>
        <dbReference type="ARBA" id="ARBA00022553"/>
    </source>
</evidence>
<dbReference type="SUPFAM" id="SSF52172">
    <property type="entry name" value="CheY-like"/>
    <property type="match status" value="1"/>
</dbReference>
<organism evidence="4">
    <name type="scientific">marine sediment metagenome</name>
    <dbReference type="NCBI Taxonomy" id="412755"/>
    <lineage>
        <taxon>unclassified sequences</taxon>
        <taxon>metagenomes</taxon>
        <taxon>ecological metagenomes</taxon>
    </lineage>
</organism>
<dbReference type="InterPro" id="IPR003594">
    <property type="entry name" value="HATPase_dom"/>
</dbReference>
<evidence type="ECO:0000259" key="3">
    <source>
        <dbReference type="PROSITE" id="PS50110"/>
    </source>
</evidence>
<keyword evidence="1" id="KW-0597">Phosphoprotein</keyword>
<dbReference type="SMART" id="SM00448">
    <property type="entry name" value="REC"/>
    <property type="match status" value="1"/>
</dbReference>
<comment type="caution">
    <text evidence="4">The sequence shown here is derived from an EMBL/GenBank/DDBJ whole genome shotgun (WGS) entry which is preliminary data.</text>
</comment>
<dbReference type="PANTHER" id="PTHR43547">
    <property type="entry name" value="TWO-COMPONENT HISTIDINE KINASE"/>
    <property type="match status" value="1"/>
</dbReference>
<reference evidence="4" key="1">
    <citation type="journal article" date="2015" name="Nature">
        <title>Complex archaea that bridge the gap between prokaryotes and eukaryotes.</title>
        <authorList>
            <person name="Spang A."/>
            <person name="Saw J.H."/>
            <person name="Jorgensen S.L."/>
            <person name="Zaremba-Niedzwiedzka K."/>
            <person name="Martijn J."/>
            <person name="Lind A.E."/>
            <person name="van Eijk R."/>
            <person name="Schleper C."/>
            <person name="Guy L."/>
            <person name="Ettema T.J."/>
        </authorList>
    </citation>
    <scope>NUCLEOTIDE SEQUENCE</scope>
</reference>
<name>A0A0F8YTP2_9ZZZZ</name>
<dbReference type="Pfam" id="PF02518">
    <property type="entry name" value="HATPase_c"/>
    <property type="match status" value="1"/>
</dbReference>
<feature type="domain" description="Histidine kinase" evidence="2">
    <location>
        <begin position="1"/>
        <end position="75"/>
    </location>
</feature>
<sequence length="216" mass="24011">VKDTGHGMDKETARHIMDPIFSIMDPIFSIKEGGRRTGLGLATAYGIVKQNNGQLRVTSEVHQGTAIEIYLPRAEEKIEKKETPQRKLETEGGNETVLVVEDESAVRIMVGALLKGFGYSVIEAKDGNEALEFCRQNKEMMIHLLITDIIMPDVSGFDLVKRVIKTHPGTKVLYISGYSEEEISNKGTLGKKVPFLKKPFTPTVLARKVRGVLDRD</sequence>
<dbReference type="Pfam" id="PF00072">
    <property type="entry name" value="Response_reg"/>
    <property type="match status" value="1"/>
</dbReference>
<dbReference type="InterPro" id="IPR005467">
    <property type="entry name" value="His_kinase_dom"/>
</dbReference>
<accession>A0A0F8YTP2</accession>
<gene>
    <name evidence="4" type="ORF">LCGC14_2779530</name>
</gene>
<dbReference type="Gene3D" id="3.40.50.2300">
    <property type="match status" value="1"/>
</dbReference>
<feature type="non-terminal residue" evidence="4">
    <location>
        <position position="1"/>
    </location>
</feature>
<dbReference type="GO" id="GO:0000155">
    <property type="term" value="F:phosphorelay sensor kinase activity"/>
    <property type="evidence" value="ECO:0007669"/>
    <property type="project" value="TreeGrafter"/>
</dbReference>
<protein>
    <recommendedName>
        <fullName evidence="5">Response regulatory domain-containing protein</fullName>
    </recommendedName>
</protein>
<evidence type="ECO:0000259" key="2">
    <source>
        <dbReference type="PROSITE" id="PS50109"/>
    </source>
</evidence>
<dbReference type="InterPro" id="IPR004358">
    <property type="entry name" value="Sig_transdc_His_kin-like_C"/>
</dbReference>
<dbReference type="SUPFAM" id="SSF55874">
    <property type="entry name" value="ATPase domain of HSP90 chaperone/DNA topoisomerase II/histidine kinase"/>
    <property type="match status" value="1"/>
</dbReference>
<dbReference type="EMBL" id="LAZR01051596">
    <property type="protein sequence ID" value="KKK84817.1"/>
    <property type="molecule type" value="Genomic_DNA"/>
</dbReference>
<dbReference type="Gene3D" id="3.30.565.10">
    <property type="entry name" value="Histidine kinase-like ATPase, C-terminal domain"/>
    <property type="match status" value="1"/>
</dbReference>
<evidence type="ECO:0008006" key="5">
    <source>
        <dbReference type="Google" id="ProtNLM"/>
    </source>
</evidence>
<dbReference type="PRINTS" id="PR00344">
    <property type="entry name" value="BCTRLSENSOR"/>
</dbReference>
<dbReference type="AlphaFoldDB" id="A0A0F8YTP2"/>